<organism evidence="4 5">
    <name type="scientific">Pacificitalea manganoxidans</name>
    <dbReference type="NCBI Taxonomy" id="1411902"/>
    <lineage>
        <taxon>Bacteria</taxon>
        <taxon>Pseudomonadati</taxon>
        <taxon>Pseudomonadota</taxon>
        <taxon>Alphaproteobacteria</taxon>
        <taxon>Rhodobacterales</taxon>
        <taxon>Paracoccaceae</taxon>
        <taxon>Pacificitalea</taxon>
    </lineage>
</organism>
<dbReference type="KEGG" id="cmag:CBW24_02265"/>
<evidence type="ECO:0000259" key="3">
    <source>
        <dbReference type="PROSITE" id="PS50977"/>
    </source>
</evidence>
<dbReference type="InterPro" id="IPR001647">
    <property type="entry name" value="HTH_TetR"/>
</dbReference>
<keyword evidence="5" id="KW-1185">Reference proteome</keyword>
<protein>
    <recommendedName>
        <fullName evidence="3">HTH tetR-type domain-containing protein</fullName>
    </recommendedName>
</protein>
<dbReference type="PANTHER" id="PTHR43479:SF11">
    <property type="entry name" value="ACREF_ENVCD OPERON REPRESSOR-RELATED"/>
    <property type="match status" value="1"/>
</dbReference>
<dbReference type="Proteomes" id="UP000219050">
    <property type="component" value="Chromosome"/>
</dbReference>
<accession>A0A291LWC6</accession>
<evidence type="ECO:0000256" key="2">
    <source>
        <dbReference type="PROSITE-ProRule" id="PRU00335"/>
    </source>
</evidence>
<dbReference type="OrthoDB" id="9811084at2"/>
<dbReference type="GO" id="GO:0003677">
    <property type="term" value="F:DNA binding"/>
    <property type="evidence" value="ECO:0007669"/>
    <property type="project" value="UniProtKB-UniRule"/>
</dbReference>
<evidence type="ECO:0000313" key="4">
    <source>
        <dbReference type="EMBL" id="ATI40937.1"/>
    </source>
</evidence>
<dbReference type="InterPro" id="IPR050624">
    <property type="entry name" value="HTH-type_Tx_Regulator"/>
</dbReference>
<feature type="domain" description="HTH tetR-type" evidence="3">
    <location>
        <begin position="10"/>
        <end position="70"/>
    </location>
</feature>
<reference evidence="4 5" key="1">
    <citation type="submission" date="2017-05" db="EMBL/GenBank/DDBJ databases">
        <title>Comparative genomic and metabolic analysis of manganese-oxidizing mechanisms in Celeribater manganoxidans DY25T: its adaption to the environment of polymetallic nodule.</title>
        <authorList>
            <person name="Wang X."/>
        </authorList>
    </citation>
    <scope>NUCLEOTIDE SEQUENCE [LARGE SCALE GENOMIC DNA]</scope>
    <source>
        <strain evidence="4 5">DY25</strain>
    </source>
</reference>
<proteinExistence type="predicted"/>
<dbReference type="PROSITE" id="PS50977">
    <property type="entry name" value="HTH_TETR_2"/>
    <property type="match status" value="1"/>
</dbReference>
<feature type="DNA-binding region" description="H-T-H motif" evidence="2">
    <location>
        <begin position="33"/>
        <end position="52"/>
    </location>
</feature>
<sequence length="202" mass="22583">MSGAMDKRRRRTRLRLQAALRSLLAEKPLAEISVDALTRAAGVTRPTFYSNYTDLTAMLDEYLTGLLAEMARRHSAIIDDPERGTPEMLARIVEQALIDIDRSDPRLHTLLNGVTHLTPETRFAEMVEQMMDQCDPIDRPFASEAARRLHPHFFTGAFVGMLRFWVTRPDGIDAKMMAAAFTQFGTSGRFGATDPLPGMPSS</sequence>
<name>A0A291LWC6_9RHOB</name>
<dbReference type="EMBL" id="CP021404">
    <property type="protein sequence ID" value="ATI40937.1"/>
    <property type="molecule type" value="Genomic_DNA"/>
</dbReference>
<dbReference type="Gene3D" id="1.10.357.10">
    <property type="entry name" value="Tetracycline Repressor, domain 2"/>
    <property type="match status" value="1"/>
</dbReference>
<dbReference type="PANTHER" id="PTHR43479">
    <property type="entry name" value="ACREF/ENVCD OPERON REPRESSOR-RELATED"/>
    <property type="match status" value="1"/>
</dbReference>
<dbReference type="AlphaFoldDB" id="A0A291LWC6"/>
<evidence type="ECO:0000256" key="1">
    <source>
        <dbReference type="ARBA" id="ARBA00023125"/>
    </source>
</evidence>
<gene>
    <name evidence="4" type="ORF">CBW24_02265</name>
</gene>
<evidence type="ECO:0000313" key="5">
    <source>
        <dbReference type="Proteomes" id="UP000219050"/>
    </source>
</evidence>
<keyword evidence="1 2" id="KW-0238">DNA-binding</keyword>
<dbReference type="RefSeq" id="WP_097372546.1">
    <property type="nucleotide sequence ID" value="NZ_CP021404.1"/>
</dbReference>
<dbReference type="SUPFAM" id="SSF46689">
    <property type="entry name" value="Homeodomain-like"/>
    <property type="match status" value="1"/>
</dbReference>
<dbReference type="InterPro" id="IPR009057">
    <property type="entry name" value="Homeodomain-like_sf"/>
</dbReference>